<dbReference type="RefSeq" id="WP_173236859.1">
    <property type="nucleotide sequence ID" value="NZ_AP022839.1"/>
</dbReference>
<evidence type="ECO:0000313" key="1">
    <source>
        <dbReference type="EMBL" id="BCA95202.1"/>
    </source>
</evidence>
<protein>
    <submittedName>
        <fullName evidence="1">Uncharacterized protein</fullName>
    </submittedName>
</protein>
<dbReference type="AlphaFoldDB" id="A0A6F8T598"/>
<sequence>MSTAIDEIIKDISIIHGVALGKDDPILMLHTVNKKLIEDNKKSHQEMLAQ</sequence>
<dbReference type="GO" id="GO:0009372">
    <property type="term" value="P:quorum sensing"/>
    <property type="evidence" value="ECO:0007669"/>
    <property type="project" value="InterPro"/>
</dbReference>
<keyword evidence="2" id="KW-1185">Reference proteome</keyword>
<dbReference type="InterPro" id="IPR028140">
    <property type="entry name" value="TraM"/>
</dbReference>
<dbReference type="Proteomes" id="UP000502894">
    <property type="component" value="Chromosome"/>
</dbReference>
<gene>
    <name evidence="1" type="ORF">TUM19329_15630</name>
</gene>
<proteinExistence type="predicted"/>
<name>A0A6F8T598_9GAMM</name>
<evidence type="ECO:0000313" key="2">
    <source>
        <dbReference type="Proteomes" id="UP000502894"/>
    </source>
</evidence>
<dbReference type="KEGG" id="lant:TUM19329_15630"/>
<reference evidence="1" key="1">
    <citation type="journal article" date="2020" name="Microbiol. Resour. Announc.">
        <title>Complete Genome Sequence of Novel Psychrotolerant Legionella Strain TUM19329, Isolated from Antarctic Lake Sediment.</title>
        <authorList>
            <person name="Shimada S."/>
            <person name="Nakai R."/>
            <person name="Aoki K."/>
            <person name="Shimoeda N."/>
            <person name="Ohno G."/>
            <person name="Miyazaki Y."/>
            <person name="Kudoh S."/>
            <person name="Imura S."/>
            <person name="Watanabe K."/>
            <person name="Ishii Y."/>
            <person name="Tateda K."/>
        </authorList>
    </citation>
    <scope>NUCLEOTIDE SEQUENCE [LARGE SCALE GENOMIC DNA]</scope>
    <source>
        <strain evidence="1">TUM19329</strain>
    </source>
</reference>
<dbReference type="EMBL" id="AP022839">
    <property type="protein sequence ID" value="BCA95202.1"/>
    <property type="molecule type" value="Genomic_DNA"/>
</dbReference>
<organism evidence="1 2">
    <name type="scientific">Legionella antarctica</name>
    <dbReference type="NCBI Taxonomy" id="2708020"/>
    <lineage>
        <taxon>Bacteria</taxon>
        <taxon>Pseudomonadati</taxon>
        <taxon>Pseudomonadota</taxon>
        <taxon>Gammaproteobacteria</taxon>
        <taxon>Legionellales</taxon>
        <taxon>Legionellaceae</taxon>
        <taxon>Legionella</taxon>
    </lineage>
</organism>
<accession>A0A6F8T598</accession>
<dbReference type="Pfam" id="PF11657">
    <property type="entry name" value="Activator-TraM"/>
    <property type="match status" value="1"/>
</dbReference>